<organism evidence="2 3">
    <name type="scientific">Escherichia coli</name>
    <dbReference type="NCBI Taxonomy" id="562"/>
    <lineage>
        <taxon>Bacteria</taxon>
        <taxon>Pseudomonadati</taxon>
        <taxon>Pseudomonadota</taxon>
        <taxon>Gammaproteobacteria</taxon>
        <taxon>Enterobacterales</taxon>
        <taxon>Enterobacteriaceae</taxon>
        <taxon>Escherichia</taxon>
    </lineage>
</organism>
<evidence type="ECO:0000313" key="3">
    <source>
        <dbReference type="Proteomes" id="UP000523197"/>
    </source>
</evidence>
<dbReference type="EMBL" id="JABFNF010000930">
    <property type="protein sequence ID" value="MBA1890226.1"/>
    <property type="molecule type" value="Genomic_DNA"/>
</dbReference>
<dbReference type="InterPro" id="IPR048677">
    <property type="entry name" value="TssM1_hel"/>
</dbReference>
<sequence>AKTLPAPLNRWVGRLTDQAWHVVMVEAVHYMEVDWRDSVVKPFNEQLANNYPFNPRSAQDASLDAFERFFKPDGILDTFY</sequence>
<accession>A0A8T3LPG9</accession>
<reference evidence="2 3" key="1">
    <citation type="submission" date="2020-05" db="EMBL/GenBank/DDBJ databases">
        <title>Epidemiological investigations into extended-spectrum beta-lactam resistant Escherichia coli ST457 carried by Australian Silver gulls identified clonal lineages that cause ExPEC disease.</title>
        <authorList>
            <person name="Nesporova K."/>
            <person name="Wyrsch E.R."/>
            <person name="Valcek A."/>
            <person name="Bitar I."/>
            <person name="Chaw K."/>
            <person name="Harris P."/>
            <person name="Hrabak J."/>
            <person name="Djordjevic S.P."/>
            <person name="Dolejska M."/>
        </authorList>
    </citation>
    <scope>NUCLEOTIDE SEQUENCE [LARGE SCALE GENOMIC DNA]</scope>
    <source>
        <strain evidence="2 3">CE1966</strain>
    </source>
</reference>
<proteinExistence type="predicted"/>
<dbReference type="AlphaFoldDB" id="A0A8T3LPG9"/>
<evidence type="ECO:0000259" key="1">
    <source>
        <dbReference type="Pfam" id="PF21070"/>
    </source>
</evidence>
<dbReference type="PANTHER" id="PTHR36153">
    <property type="entry name" value="INNER MEMBRANE PROTEIN-RELATED"/>
    <property type="match status" value="1"/>
</dbReference>
<dbReference type="PANTHER" id="PTHR36153:SF5">
    <property type="entry name" value="EXPORTED PROTEIN"/>
    <property type="match status" value="1"/>
</dbReference>
<name>A0A8T3LPG9_ECOLX</name>
<feature type="non-terminal residue" evidence="2">
    <location>
        <position position="80"/>
    </location>
</feature>
<comment type="caution">
    <text evidence="2">The sequence shown here is derived from an EMBL/GenBank/DDBJ whole genome shotgun (WGS) entry which is preliminary data.</text>
</comment>
<dbReference type="Pfam" id="PF21070">
    <property type="entry name" value="IcmF_helical"/>
    <property type="match status" value="1"/>
</dbReference>
<feature type="non-terminal residue" evidence="2">
    <location>
        <position position="1"/>
    </location>
</feature>
<dbReference type="Proteomes" id="UP000523197">
    <property type="component" value="Unassembled WGS sequence"/>
</dbReference>
<gene>
    <name evidence="2" type="ORF">HLX92_29410</name>
</gene>
<evidence type="ECO:0000313" key="2">
    <source>
        <dbReference type="EMBL" id="MBA1890226.1"/>
    </source>
</evidence>
<dbReference type="InterPro" id="IPR053156">
    <property type="entry name" value="T6SS_TssM-like"/>
</dbReference>
<feature type="domain" description="Type VI secretion system component TssM1 helical" evidence="1">
    <location>
        <begin position="31"/>
        <end position="79"/>
    </location>
</feature>
<protein>
    <submittedName>
        <fullName evidence="2">Type VI secretion system baseplate subunit TssE</fullName>
    </submittedName>
</protein>